<proteinExistence type="predicted"/>
<keyword evidence="2" id="KW-0472">Membrane</keyword>
<evidence type="ECO:0000256" key="1">
    <source>
        <dbReference type="SAM" id="MobiDB-lite"/>
    </source>
</evidence>
<dbReference type="Pfam" id="PF10136">
    <property type="entry name" value="SpecificRecomb"/>
    <property type="match status" value="1"/>
</dbReference>
<accession>A0ABQ6C8D6</accession>
<feature type="transmembrane region" description="Helical" evidence="2">
    <location>
        <begin position="369"/>
        <end position="391"/>
    </location>
</feature>
<dbReference type="RefSeq" id="WP_284309329.1">
    <property type="nucleotide sequence ID" value="NZ_BSPB01000069.1"/>
</dbReference>
<name>A0ABQ6C8D6_9BURK</name>
<comment type="caution">
    <text evidence="3">The sequence shown here is derived from an EMBL/GenBank/DDBJ whole genome shotgun (WGS) entry which is preliminary data.</text>
</comment>
<keyword evidence="2" id="KW-0812">Transmembrane</keyword>
<reference evidence="4" key="1">
    <citation type="journal article" date="2019" name="Int. J. Syst. Evol. Microbiol.">
        <title>The Global Catalogue of Microorganisms (GCM) 10K type strain sequencing project: providing services to taxonomists for standard genome sequencing and annotation.</title>
        <authorList>
            <consortium name="The Broad Institute Genomics Platform"/>
            <consortium name="The Broad Institute Genome Sequencing Center for Infectious Disease"/>
            <person name="Wu L."/>
            <person name="Ma J."/>
        </authorList>
    </citation>
    <scope>NUCLEOTIDE SEQUENCE [LARGE SCALE GENOMIC DNA]</scope>
    <source>
        <strain evidence="4">NBRC 109341</strain>
    </source>
</reference>
<dbReference type="Proteomes" id="UP001156903">
    <property type="component" value="Unassembled WGS sequence"/>
</dbReference>
<evidence type="ECO:0000256" key="2">
    <source>
        <dbReference type="SAM" id="Phobius"/>
    </source>
</evidence>
<evidence type="ECO:0000313" key="4">
    <source>
        <dbReference type="Proteomes" id="UP001156903"/>
    </source>
</evidence>
<feature type="region of interest" description="Disordered" evidence="1">
    <location>
        <begin position="656"/>
        <end position="682"/>
    </location>
</feature>
<dbReference type="PIRSF" id="PIRSF015380">
    <property type="entry name" value="Site-sp_rcmb"/>
    <property type="match status" value="1"/>
</dbReference>
<feature type="transmembrane region" description="Helical" evidence="2">
    <location>
        <begin position="435"/>
        <end position="459"/>
    </location>
</feature>
<keyword evidence="2" id="KW-1133">Transmembrane helix</keyword>
<protein>
    <recommendedName>
        <fullName evidence="5">Recombinase</fullName>
    </recommendedName>
</protein>
<feature type="transmembrane region" description="Helical" evidence="2">
    <location>
        <begin position="546"/>
        <end position="568"/>
    </location>
</feature>
<feature type="compositionally biased region" description="Low complexity" evidence="1">
    <location>
        <begin position="673"/>
        <end position="682"/>
    </location>
</feature>
<gene>
    <name evidence="3" type="ORF">GCM10007935_40810</name>
</gene>
<feature type="transmembrane region" description="Helical" evidence="2">
    <location>
        <begin position="479"/>
        <end position="504"/>
    </location>
</feature>
<evidence type="ECO:0000313" key="3">
    <source>
        <dbReference type="EMBL" id="GLS16638.1"/>
    </source>
</evidence>
<sequence length="682" mass="74163">MELHRLLDTLDPDAPLAQRHLWLIDLLAWVRGDARDPQESVDRVRLLLDAAQARPEWCARWHPWWNTFLQTVDLTPLLADFGFAPRTAFLSEFNHRMRRKLLPGTPETTDLAELFGLLLPSPFDARWIQALDTATLQRLRSLLLEAPADDGAPASVATAEFWSSTLLDALTFCIGQISATGFASEIRARLSADAQAGRPFHDLPVHFEALRQAVVIHGPDSGATQLAAERLTHQLDLCRQAAQSVYTHLEEHGISVGIVFLLRQLRARILRSRQLLDCLLSEKPERATAALLADLVQVGQDGRSIRALIASSSHLTAAKVAERSAESGEHYITRNGAEYRQMLGKAAGGGALLGVTTWVKFALTGLALSAFWGGFAAGLNYALSFVLVQLLHWTVATKQPAVTAPAMVAKLRDIRAPGAVRRFVDEVANLLRSQIAAIVGNVGAVIPVVLLISLGLSLLSGHPMLSEEKARHVLHDQHLLGPTALFAALTGVLLFASSIVAGWVENWFVFHRLDSAIAHNPRFTRTLGSERAARWATFLRSNISGLAANISLGFMLGLVPAFAAFFGLGLEVRHVTLSAGQVTAAAAKLGWPVLSEPAFWWAVGGVLVIGPLNLAVSFYLAFRLALKAQAISDVNRQRINVALRQRMRQAPLSFLFPPRRPAAEPPDPDDASGDAVPPASQP</sequence>
<evidence type="ECO:0008006" key="5">
    <source>
        <dbReference type="Google" id="ProtNLM"/>
    </source>
</evidence>
<keyword evidence="4" id="KW-1185">Reference proteome</keyword>
<dbReference type="InterPro" id="IPR011385">
    <property type="entry name" value="Site-sp_rcmbase"/>
</dbReference>
<dbReference type="EMBL" id="BSPB01000069">
    <property type="protein sequence ID" value="GLS16638.1"/>
    <property type="molecule type" value="Genomic_DNA"/>
</dbReference>
<organism evidence="3 4">
    <name type="scientific">Hydrogenophaga electricum</name>
    <dbReference type="NCBI Taxonomy" id="1230953"/>
    <lineage>
        <taxon>Bacteria</taxon>
        <taxon>Pseudomonadati</taxon>
        <taxon>Pseudomonadota</taxon>
        <taxon>Betaproteobacteria</taxon>
        <taxon>Burkholderiales</taxon>
        <taxon>Comamonadaceae</taxon>
        <taxon>Hydrogenophaga</taxon>
    </lineage>
</organism>
<feature type="transmembrane region" description="Helical" evidence="2">
    <location>
        <begin position="598"/>
        <end position="622"/>
    </location>
</feature>